<sequence>MRSVESPLPALGDVYSASIRWTSDLDRTIYDVRDDFDKRRGQAALTVSMPRLAAASKMIYDLKLGYISVIKDGSYGESKNFLPVFIKTKRHIPVLRTGQMSM</sequence>
<comment type="caution">
    <text evidence="1">The sequence shown here is derived from an EMBL/GenBank/DDBJ whole genome shotgun (WGS) entry which is preliminary data.</text>
</comment>
<gene>
    <name evidence="1" type="ORF">ElyMa_002955700</name>
</gene>
<name>A0AAV4I969_9GAST</name>
<keyword evidence="2" id="KW-1185">Reference proteome</keyword>
<organism evidence="1 2">
    <name type="scientific">Elysia marginata</name>
    <dbReference type="NCBI Taxonomy" id="1093978"/>
    <lineage>
        <taxon>Eukaryota</taxon>
        <taxon>Metazoa</taxon>
        <taxon>Spiralia</taxon>
        <taxon>Lophotrochozoa</taxon>
        <taxon>Mollusca</taxon>
        <taxon>Gastropoda</taxon>
        <taxon>Heterobranchia</taxon>
        <taxon>Euthyneura</taxon>
        <taxon>Panpulmonata</taxon>
        <taxon>Sacoglossa</taxon>
        <taxon>Placobranchoidea</taxon>
        <taxon>Plakobranchidae</taxon>
        <taxon>Elysia</taxon>
    </lineage>
</organism>
<dbReference type="EMBL" id="BMAT01006097">
    <property type="protein sequence ID" value="GFS06098.1"/>
    <property type="molecule type" value="Genomic_DNA"/>
</dbReference>
<proteinExistence type="predicted"/>
<dbReference type="Proteomes" id="UP000762676">
    <property type="component" value="Unassembled WGS sequence"/>
</dbReference>
<evidence type="ECO:0000313" key="2">
    <source>
        <dbReference type="Proteomes" id="UP000762676"/>
    </source>
</evidence>
<protein>
    <submittedName>
        <fullName evidence="1">Uncharacterized protein</fullName>
    </submittedName>
</protein>
<dbReference type="AlphaFoldDB" id="A0AAV4I969"/>
<evidence type="ECO:0000313" key="1">
    <source>
        <dbReference type="EMBL" id="GFS06098.1"/>
    </source>
</evidence>
<accession>A0AAV4I969</accession>
<reference evidence="1 2" key="1">
    <citation type="journal article" date="2021" name="Elife">
        <title>Chloroplast acquisition without the gene transfer in kleptoplastic sea slugs, Plakobranchus ocellatus.</title>
        <authorList>
            <person name="Maeda T."/>
            <person name="Takahashi S."/>
            <person name="Yoshida T."/>
            <person name="Shimamura S."/>
            <person name="Takaki Y."/>
            <person name="Nagai Y."/>
            <person name="Toyoda A."/>
            <person name="Suzuki Y."/>
            <person name="Arimoto A."/>
            <person name="Ishii H."/>
            <person name="Satoh N."/>
            <person name="Nishiyama T."/>
            <person name="Hasebe M."/>
            <person name="Maruyama T."/>
            <person name="Minagawa J."/>
            <person name="Obokata J."/>
            <person name="Shigenobu S."/>
        </authorList>
    </citation>
    <scope>NUCLEOTIDE SEQUENCE [LARGE SCALE GENOMIC DNA]</scope>
</reference>